<feature type="transmembrane region" description="Helical" evidence="1">
    <location>
        <begin position="12"/>
        <end position="33"/>
    </location>
</feature>
<dbReference type="GO" id="GO:0020037">
    <property type="term" value="F:heme binding"/>
    <property type="evidence" value="ECO:0007669"/>
    <property type="project" value="InterPro"/>
</dbReference>
<evidence type="ECO:0000256" key="1">
    <source>
        <dbReference type="SAM" id="Phobius"/>
    </source>
</evidence>
<sequence>MDPYYIDWINLFIRWFHVIAGVAWIGASFYFVWLDNSLQDPPDWKKEKGIKGDLWAIHGGGFYEVAKYRLAPEQMPATLHWFKWEAYTTWLTGFMLLSLMYYFGAETYLIDKSVMELSQWQAIGIGVGLLAAGWALYDGLCRSPLSRNGYVFGGLLLGLSVLASWGLTQVFSARGAYIHVGALLGTLMAGNVLMTIIPSQKALVKAVKAGAAPDPRLGENAKLRSTHNNYMTLPLIFIMISNHYPMTYGHEWNWAILSALVVITAFARHYFNLKHRGVKQPAILVIAMLMFIALAVTVKNTREADSAGSQQTAEATTDKVSFIQAAAIIHNRCASCHAAKPTQAGFAEAPAGVLLDSTDSVMKHLQQIQQVSVDSNYMPLGNLTGMTDEERQQLGAWIKQGGGTE</sequence>
<evidence type="ECO:0000313" key="3">
    <source>
        <dbReference type="EMBL" id="ABC27970.1"/>
    </source>
</evidence>
<evidence type="ECO:0000313" key="4">
    <source>
        <dbReference type="Proteomes" id="UP000000238"/>
    </source>
</evidence>
<dbReference type="EMBL" id="CP000155">
    <property type="protein sequence ID" value="ABC27970.1"/>
    <property type="molecule type" value="Genomic_DNA"/>
</dbReference>
<reference evidence="3 4" key="1">
    <citation type="journal article" date="2005" name="Nucleic Acids Res.">
        <title>Genomic blueprint of Hahella chejuensis, a marine microbe producing an algicidal agent.</title>
        <authorList>
            <person name="Jeong H."/>
            <person name="Yim J.H."/>
            <person name="Lee C."/>
            <person name="Choi S.-H."/>
            <person name="Park Y.K."/>
            <person name="Yoon S.H."/>
            <person name="Hur C.-G."/>
            <person name="Kang H.-Y."/>
            <person name="Kim D."/>
            <person name="Lee H.H."/>
            <person name="Park K.H."/>
            <person name="Park S.-H."/>
            <person name="Park H.-S."/>
            <person name="Lee H.K."/>
            <person name="Oh T.K."/>
            <person name="Kim J.F."/>
        </authorList>
    </citation>
    <scope>NUCLEOTIDE SEQUENCE [LARGE SCALE GENOMIC DNA]</scope>
    <source>
        <strain evidence="3 4">KCTC 2396</strain>
    </source>
</reference>
<dbReference type="Gene3D" id="1.10.760.10">
    <property type="entry name" value="Cytochrome c-like domain"/>
    <property type="match status" value="1"/>
</dbReference>
<feature type="transmembrane region" description="Helical" evidence="1">
    <location>
        <begin position="84"/>
        <end position="105"/>
    </location>
</feature>
<organism evidence="3 4">
    <name type="scientific">Hahella chejuensis (strain KCTC 2396)</name>
    <dbReference type="NCBI Taxonomy" id="349521"/>
    <lineage>
        <taxon>Bacteria</taxon>
        <taxon>Pseudomonadati</taxon>
        <taxon>Pseudomonadota</taxon>
        <taxon>Gammaproteobacteria</taxon>
        <taxon>Oceanospirillales</taxon>
        <taxon>Hahellaceae</taxon>
        <taxon>Hahella</taxon>
    </lineage>
</organism>
<dbReference type="RefSeq" id="WP_011395045.1">
    <property type="nucleotide sequence ID" value="NC_007645.1"/>
</dbReference>
<dbReference type="GO" id="GO:0009055">
    <property type="term" value="F:electron transfer activity"/>
    <property type="evidence" value="ECO:0007669"/>
    <property type="project" value="InterPro"/>
</dbReference>
<dbReference type="SUPFAM" id="SSF46626">
    <property type="entry name" value="Cytochrome c"/>
    <property type="match status" value="1"/>
</dbReference>
<dbReference type="InterPro" id="IPR036909">
    <property type="entry name" value="Cyt_c-like_dom_sf"/>
</dbReference>
<feature type="transmembrane region" description="Helical" evidence="1">
    <location>
        <begin position="252"/>
        <end position="270"/>
    </location>
</feature>
<proteinExistence type="predicted"/>
<dbReference type="OrthoDB" id="9787495at2"/>
<feature type="transmembrane region" description="Helical" evidence="1">
    <location>
        <begin position="230"/>
        <end position="246"/>
    </location>
</feature>
<feature type="transmembrane region" description="Helical" evidence="1">
    <location>
        <begin position="117"/>
        <end position="137"/>
    </location>
</feature>
<dbReference type="eggNOG" id="COG3748">
    <property type="taxonomic scope" value="Bacteria"/>
</dbReference>
<feature type="transmembrane region" description="Helical" evidence="1">
    <location>
        <begin position="282"/>
        <end position="298"/>
    </location>
</feature>
<feature type="domain" description="Urate oxidase N-terminal" evidence="2">
    <location>
        <begin position="4"/>
        <end position="298"/>
    </location>
</feature>
<evidence type="ECO:0000259" key="2">
    <source>
        <dbReference type="Pfam" id="PF06181"/>
    </source>
</evidence>
<keyword evidence="1" id="KW-0812">Transmembrane</keyword>
<dbReference type="Proteomes" id="UP000000238">
    <property type="component" value="Chromosome"/>
</dbReference>
<keyword evidence="1" id="KW-0472">Membrane</keyword>
<feature type="transmembrane region" description="Helical" evidence="1">
    <location>
        <begin position="177"/>
        <end position="197"/>
    </location>
</feature>
<dbReference type="AlphaFoldDB" id="Q2SN04"/>
<dbReference type="Pfam" id="PF06181">
    <property type="entry name" value="Urate_ox_N"/>
    <property type="match status" value="1"/>
</dbReference>
<dbReference type="GO" id="GO:0046872">
    <property type="term" value="F:metal ion binding"/>
    <property type="evidence" value="ECO:0007669"/>
    <property type="project" value="UniProtKB-KW"/>
</dbReference>
<dbReference type="InterPro" id="IPR010389">
    <property type="entry name" value="Urate_ox_N"/>
</dbReference>
<name>Q2SN04_HAHCH</name>
<keyword evidence="1" id="KW-1133">Transmembrane helix</keyword>
<feature type="transmembrane region" description="Helical" evidence="1">
    <location>
        <begin position="149"/>
        <end position="171"/>
    </location>
</feature>
<accession>Q2SN04</accession>
<gene>
    <name evidence="3" type="ordered locus">HCH_01090</name>
</gene>
<keyword evidence="4" id="KW-1185">Reference proteome</keyword>
<protein>
    <submittedName>
        <fullName evidence="3">Predicted membrane protein</fullName>
    </submittedName>
</protein>
<dbReference type="STRING" id="349521.HCH_01090"/>
<dbReference type="KEGG" id="hch:HCH_01090"/>
<dbReference type="HOGENOM" id="CLU_058049_0_0_6"/>